<name>A0A516Q1V9_9ACTN</name>
<dbReference type="EMBL" id="CP041692">
    <property type="protein sequence ID" value="QDP97420.1"/>
    <property type="molecule type" value="Genomic_DNA"/>
</dbReference>
<dbReference type="GO" id="GO:0003700">
    <property type="term" value="F:DNA-binding transcription factor activity"/>
    <property type="evidence" value="ECO:0007669"/>
    <property type="project" value="InterPro"/>
</dbReference>
<evidence type="ECO:0000256" key="3">
    <source>
        <dbReference type="ARBA" id="ARBA00023159"/>
    </source>
</evidence>
<evidence type="ECO:0000313" key="7">
    <source>
        <dbReference type="EMBL" id="QDP97420.1"/>
    </source>
</evidence>
<keyword evidence="8" id="KW-1185">Reference proteome</keyword>
<dbReference type="PANTHER" id="PTHR46796">
    <property type="entry name" value="HTH-TYPE TRANSCRIPTIONAL ACTIVATOR RHAS-RELATED"/>
    <property type="match status" value="1"/>
</dbReference>
<dbReference type="PROSITE" id="PS00041">
    <property type="entry name" value="HTH_ARAC_FAMILY_1"/>
    <property type="match status" value="1"/>
</dbReference>
<dbReference type="PROSITE" id="PS01124">
    <property type="entry name" value="HTH_ARAC_FAMILY_2"/>
    <property type="match status" value="1"/>
</dbReference>
<gene>
    <name evidence="7" type="ORF">FOE78_17150</name>
</gene>
<sequence length="302" mass="33006">MPRSSRNTASPDSTNPVGRMDNPVVRAPDSRARAGALSVTGPAARVVTGSLDEDAGYRTIRPRGTTDWLLLATVAGRGRIRSAGRNEVRCGSGDLIAIEPYAAQDYGTDPATGRWSLRWIHLDPRPDWLPLLDWPQLAPGVRRLRVDETVLSRLVQDVDRATSVVRSGLPQGARLAMNAVEDALLWCDTQNPNRPVLDSRLLAVLAHVGDHLDQPHTVETLARIGGVSATRLAHLARAQLGTSLMAHVERQRMDLARQLLTMTDLPVATIAARTGYPDPLYFSRRFRAAVGIPPTAYRQRSS</sequence>
<organism evidence="7 8">
    <name type="scientific">Microlunatus elymi</name>
    <dbReference type="NCBI Taxonomy" id="2596828"/>
    <lineage>
        <taxon>Bacteria</taxon>
        <taxon>Bacillati</taxon>
        <taxon>Actinomycetota</taxon>
        <taxon>Actinomycetes</taxon>
        <taxon>Propionibacteriales</taxon>
        <taxon>Propionibacteriaceae</taxon>
        <taxon>Microlunatus</taxon>
    </lineage>
</organism>
<dbReference type="InterPro" id="IPR018062">
    <property type="entry name" value="HTH_AraC-typ_CS"/>
</dbReference>
<dbReference type="InterPro" id="IPR037923">
    <property type="entry name" value="HTH-like"/>
</dbReference>
<dbReference type="Pfam" id="PF02311">
    <property type="entry name" value="AraC_binding"/>
    <property type="match status" value="1"/>
</dbReference>
<feature type="domain" description="HTH araC/xylS-type" evidence="6">
    <location>
        <begin position="202"/>
        <end position="300"/>
    </location>
</feature>
<keyword evidence="1" id="KW-0805">Transcription regulation</keyword>
<dbReference type="AlphaFoldDB" id="A0A516Q1V9"/>
<dbReference type="KEGG" id="mik:FOE78_17150"/>
<proteinExistence type="predicted"/>
<dbReference type="Pfam" id="PF12833">
    <property type="entry name" value="HTH_18"/>
    <property type="match status" value="1"/>
</dbReference>
<dbReference type="Gene3D" id="1.10.10.60">
    <property type="entry name" value="Homeodomain-like"/>
    <property type="match status" value="1"/>
</dbReference>
<dbReference type="Gene3D" id="2.60.120.280">
    <property type="entry name" value="Regulatory protein AraC"/>
    <property type="match status" value="1"/>
</dbReference>
<reference evidence="7 8" key="1">
    <citation type="submission" date="2019-07" db="EMBL/GenBank/DDBJ databases">
        <title>Microlunatus dokdonensis sp. nov. isolated from the rhizospheric soil of the wild plant Elymus tsukushiensis.</title>
        <authorList>
            <person name="Ghim S.-Y."/>
            <person name="Hwang Y.-J."/>
            <person name="Son J.-S."/>
            <person name="Shin J.-H."/>
        </authorList>
    </citation>
    <scope>NUCLEOTIDE SEQUENCE [LARGE SCALE GENOMIC DNA]</scope>
    <source>
        <strain evidence="7 8">KUDC0627</strain>
    </source>
</reference>
<evidence type="ECO:0000313" key="8">
    <source>
        <dbReference type="Proteomes" id="UP000319263"/>
    </source>
</evidence>
<evidence type="ECO:0000256" key="4">
    <source>
        <dbReference type="ARBA" id="ARBA00023163"/>
    </source>
</evidence>
<dbReference type="InterPro" id="IPR009057">
    <property type="entry name" value="Homeodomain-like_sf"/>
</dbReference>
<feature type="compositionally biased region" description="Polar residues" evidence="5">
    <location>
        <begin position="1"/>
        <end position="16"/>
    </location>
</feature>
<dbReference type="InterPro" id="IPR018060">
    <property type="entry name" value="HTH_AraC"/>
</dbReference>
<dbReference type="SUPFAM" id="SSF51215">
    <property type="entry name" value="Regulatory protein AraC"/>
    <property type="match status" value="1"/>
</dbReference>
<keyword evidence="3" id="KW-0010">Activator</keyword>
<dbReference type="SUPFAM" id="SSF46689">
    <property type="entry name" value="Homeodomain-like"/>
    <property type="match status" value="1"/>
</dbReference>
<dbReference type="InterPro" id="IPR003313">
    <property type="entry name" value="AraC-bd"/>
</dbReference>
<dbReference type="SMART" id="SM00342">
    <property type="entry name" value="HTH_ARAC"/>
    <property type="match status" value="1"/>
</dbReference>
<dbReference type="GO" id="GO:0043565">
    <property type="term" value="F:sequence-specific DNA binding"/>
    <property type="evidence" value="ECO:0007669"/>
    <property type="project" value="InterPro"/>
</dbReference>
<evidence type="ECO:0000259" key="6">
    <source>
        <dbReference type="PROSITE" id="PS01124"/>
    </source>
</evidence>
<accession>A0A516Q1V9</accession>
<protein>
    <submittedName>
        <fullName evidence="7">Helix-turn-helix domain-containing protein</fullName>
    </submittedName>
</protein>
<dbReference type="InterPro" id="IPR050204">
    <property type="entry name" value="AraC_XylS_family_regulators"/>
</dbReference>
<evidence type="ECO:0000256" key="5">
    <source>
        <dbReference type="SAM" id="MobiDB-lite"/>
    </source>
</evidence>
<keyword evidence="4" id="KW-0804">Transcription</keyword>
<dbReference type="OrthoDB" id="3186094at2"/>
<evidence type="ECO:0000256" key="2">
    <source>
        <dbReference type="ARBA" id="ARBA00023125"/>
    </source>
</evidence>
<dbReference type="Proteomes" id="UP000319263">
    <property type="component" value="Chromosome"/>
</dbReference>
<keyword evidence="2" id="KW-0238">DNA-binding</keyword>
<evidence type="ECO:0000256" key="1">
    <source>
        <dbReference type="ARBA" id="ARBA00023015"/>
    </source>
</evidence>
<feature type="region of interest" description="Disordered" evidence="5">
    <location>
        <begin position="1"/>
        <end position="25"/>
    </location>
</feature>